<dbReference type="InterPro" id="IPR008271">
    <property type="entry name" value="Ser/Thr_kinase_AS"/>
</dbReference>
<dbReference type="PANTHER" id="PTHR44167">
    <property type="entry name" value="OVARIAN-SPECIFIC SERINE/THREONINE-PROTEIN KINASE LOK-RELATED"/>
    <property type="match status" value="1"/>
</dbReference>
<evidence type="ECO:0000259" key="4">
    <source>
        <dbReference type="PROSITE" id="PS50011"/>
    </source>
</evidence>
<dbReference type="GO" id="GO:0004674">
    <property type="term" value="F:protein serine/threonine kinase activity"/>
    <property type="evidence" value="ECO:0007669"/>
    <property type="project" value="TreeGrafter"/>
</dbReference>
<dbReference type="SMART" id="SM00220">
    <property type="entry name" value="S_TKc"/>
    <property type="match status" value="1"/>
</dbReference>
<reference evidence="5" key="1">
    <citation type="submission" date="2023-08" db="EMBL/GenBank/DDBJ databases">
        <authorList>
            <person name="Chen Y."/>
            <person name="Shah S."/>
            <person name="Dougan E. K."/>
            <person name="Thang M."/>
            <person name="Chan C."/>
        </authorList>
    </citation>
    <scope>NUCLEOTIDE SEQUENCE</scope>
</reference>
<sequence>MGTDDLPDAYRGLPVLDERLPFSVVAIWVPHRGWRYTVLWGLAFGLESAVVAFNRFPQLGVAAARRCTYALAAAYFDDELSVETVLDANISQRGLFLLFTGCSTTAAEEFQPGKLRGDLTWMFTMVSGHMGRLAQPIITKYQHAANESLQDCDRLTLQLLALVVRDHSPRTVTVCGPERRPLVIYSDASFEKGSLRLGWVVMDPDDIAACELDPCPLDCILEERAGFPMQDLIRSRLGCLVRLLQQLRQRHPHPEPVSDLCGLRGKGRNAAGEAGEAPARFQDKYRLGRQIGVGTYGFVYDVQSRRAPQMKRAAKVIGITASEEAERRLKSLQREVDLWHRVSVAAGGQGVVQLFEVFVGHGFLAAVMEHCGPSLMDCAPEISRMKAAGVAHIFREMLKPIVFLHNLRIVHRDIKPENFLFCHQIDRSEVKLCDFGLATEMPTIGLRSGRYGTLPYMSPEMVGYSGHGFPTDLWSFGASAYYLLFNEFAYGFQKNGCPQTMAASIQSGQPQPRFFSLAQQIRTTSGQQAIGLLTSLLKHKSNDRVSAREAQNLPFLTKRFRTDPQKYLAGEYRSHCCKELSTSIEL</sequence>
<dbReference type="InterPro" id="IPR011009">
    <property type="entry name" value="Kinase-like_dom_sf"/>
</dbReference>
<proteinExistence type="predicted"/>
<dbReference type="EMBL" id="CAUJNA010000871">
    <property type="protein sequence ID" value="CAJ1382087.1"/>
    <property type="molecule type" value="Genomic_DNA"/>
</dbReference>
<dbReference type="Proteomes" id="UP001178507">
    <property type="component" value="Unassembled WGS sequence"/>
</dbReference>
<dbReference type="InterPro" id="IPR000719">
    <property type="entry name" value="Prot_kinase_dom"/>
</dbReference>
<organism evidence="5 6">
    <name type="scientific">Effrenium voratum</name>
    <dbReference type="NCBI Taxonomy" id="2562239"/>
    <lineage>
        <taxon>Eukaryota</taxon>
        <taxon>Sar</taxon>
        <taxon>Alveolata</taxon>
        <taxon>Dinophyceae</taxon>
        <taxon>Suessiales</taxon>
        <taxon>Symbiodiniaceae</taxon>
        <taxon>Effrenium</taxon>
    </lineage>
</organism>
<feature type="domain" description="Protein kinase" evidence="4">
    <location>
        <begin position="285"/>
        <end position="556"/>
    </location>
</feature>
<evidence type="ECO:0000256" key="1">
    <source>
        <dbReference type="ARBA" id="ARBA00022741"/>
    </source>
</evidence>
<dbReference type="AlphaFoldDB" id="A0AA36I7D0"/>
<dbReference type="GO" id="GO:0005524">
    <property type="term" value="F:ATP binding"/>
    <property type="evidence" value="ECO:0007669"/>
    <property type="project" value="UniProtKB-UniRule"/>
</dbReference>
<keyword evidence="1 3" id="KW-0547">Nucleotide-binding</keyword>
<dbReference type="PANTHER" id="PTHR44167:SF24">
    <property type="entry name" value="SERINE_THREONINE-PROTEIN KINASE CHK2"/>
    <property type="match status" value="1"/>
</dbReference>
<dbReference type="SUPFAM" id="SSF56112">
    <property type="entry name" value="Protein kinase-like (PK-like)"/>
    <property type="match status" value="1"/>
</dbReference>
<dbReference type="PROSITE" id="PS00108">
    <property type="entry name" value="PROTEIN_KINASE_ST"/>
    <property type="match status" value="1"/>
</dbReference>
<dbReference type="Gene3D" id="1.10.510.10">
    <property type="entry name" value="Transferase(Phosphotransferase) domain 1"/>
    <property type="match status" value="1"/>
</dbReference>
<dbReference type="GO" id="GO:0044773">
    <property type="term" value="P:mitotic DNA damage checkpoint signaling"/>
    <property type="evidence" value="ECO:0007669"/>
    <property type="project" value="TreeGrafter"/>
</dbReference>
<dbReference type="PROSITE" id="PS50011">
    <property type="entry name" value="PROTEIN_KINASE_DOM"/>
    <property type="match status" value="1"/>
</dbReference>
<evidence type="ECO:0000313" key="5">
    <source>
        <dbReference type="EMBL" id="CAJ1382087.1"/>
    </source>
</evidence>
<keyword evidence="6" id="KW-1185">Reference proteome</keyword>
<name>A0AA36I7D0_9DINO</name>
<dbReference type="PROSITE" id="PS00107">
    <property type="entry name" value="PROTEIN_KINASE_ATP"/>
    <property type="match status" value="1"/>
</dbReference>
<gene>
    <name evidence="5" type="ORF">EVOR1521_LOCUS9566</name>
</gene>
<evidence type="ECO:0000256" key="3">
    <source>
        <dbReference type="PROSITE-ProRule" id="PRU10141"/>
    </source>
</evidence>
<dbReference type="GO" id="GO:0005634">
    <property type="term" value="C:nucleus"/>
    <property type="evidence" value="ECO:0007669"/>
    <property type="project" value="TreeGrafter"/>
</dbReference>
<evidence type="ECO:0000313" key="6">
    <source>
        <dbReference type="Proteomes" id="UP001178507"/>
    </source>
</evidence>
<protein>
    <recommendedName>
        <fullName evidence="4">Protein kinase domain-containing protein</fullName>
    </recommendedName>
</protein>
<comment type="caution">
    <text evidence="5">The sequence shown here is derived from an EMBL/GenBank/DDBJ whole genome shotgun (WGS) entry which is preliminary data.</text>
</comment>
<dbReference type="Pfam" id="PF00069">
    <property type="entry name" value="Pkinase"/>
    <property type="match status" value="1"/>
</dbReference>
<evidence type="ECO:0000256" key="2">
    <source>
        <dbReference type="ARBA" id="ARBA00022840"/>
    </source>
</evidence>
<feature type="binding site" evidence="3">
    <location>
        <position position="315"/>
    </location>
    <ligand>
        <name>ATP</name>
        <dbReference type="ChEBI" id="CHEBI:30616"/>
    </ligand>
</feature>
<dbReference type="GO" id="GO:0005737">
    <property type="term" value="C:cytoplasm"/>
    <property type="evidence" value="ECO:0007669"/>
    <property type="project" value="TreeGrafter"/>
</dbReference>
<accession>A0AA36I7D0</accession>
<keyword evidence="2 3" id="KW-0067">ATP-binding</keyword>
<dbReference type="InterPro" id="IPR017441">
    <property type="entry name" value="Protein_kinase_ATP_BS"/>
</dbReference>